<dbReference type="RefSeq" id="XP_065330399.1">
    <property type="nucleotide sequence ID" value="XM_065474327.1"/>
</dbReference>
<gene>
    <name evidence="1" type="ORF">VNE69_08012</name>
</gene>
<evidence type="ECO:0000313" key="1">
    <source>
        <dbReference type="EMBL" id="WUR04254.1"/>
    </source>
</evidence>
<sequence>MNINNLLDKLINTKNFKEYAHAYATHPSPSPYYKSIMLLYLLNTNTQEYYKYLQSITVEEAKTEEIKFIINLDLLINTCNIKKIKEIRAKEEIQYFINMVINKTQENEKKEEEYKEDEEYYKDSIKNCMSIIKN</sequence>
<accession>A0AAX4JEA2</accession>
<protein>
    <submittedName>
        <fullName evidence="1">Uncharacterized protein</fullName>
    </submittedName>
</protein>
<name>A0AAX4JEA2_9MICR</name>
<dbReference type="EMBL" id="CP142733">
    <property type="protein sequence ID" value="WUR04254.1"/>
    <property type="molecule type" value="Genomic_DNA"/>
</dbReference>
<reference evidence="1" key="1">
    <citation type="journal article" date="2024" name="BMC Genomics">
        <title>Functional annotation of a divergent genome using sequence and structure-based similarity.</title>
        <authorList>
            <person name="Svedberg D."/>
            <person name="Winiger R.R."/>
            <person name="Berg A."/>
            <person name="Sharma H."/>
            <person name="Tellgren-Roth C."/>
            <person name="Debrunner-Vossbrinck B.A."/>
            <person name="Vossbrinck C.R."/>
            <person name="Barandun J."/>
        </authorList>
    </citation>
    <scope>NUCLEOTIDE SEQUENCE</scope>
    <source>
        <strain evidence="1">Illinois isolate</strain>
    </source>
</reference>
<dbReference type="Proteomes" id="UP001334084">
    <property type="component" value="Chromosome 8"/>
</dbReference>
<keyword evidence="2" id="KW-1185">Reference proteome</keyword>
<dbReference type="AlphaFoldDB" id="A0AAX4JEA2"/>
<evidence type="ECO:0000313" key="2">
    <source>
        <dbReference type="Proteomes" id="UP001334084"/>
    </source>
</evidence>
<dbReference type="GeneID" id="90542088"/>
<proteinExistence type="predicted"/>
<dbReference type="KEGG" id="vnx:VNE69_08012"/>
<organism evidence="1 2">
    <name type="scientific">Vairimorpha necatrix</name>
    <dbReference type="NCBI Taxonomy" id="6039"/>
    <lineage>
        <taxon>Eukaryota</taxon>
        <taxon>Fungi</taxon>
        <taxon>Fungi incertae sedis</taxon>
        <taxon>Microsporidia</taxon>
        <taxon>Nosematidae</taxon>
        <taxon>Vairimorpha</taxon>
    </lineage>
</organism>